<evidence type="ECO:0000256" key="5">
    <source>
        <dbReference type="ARBA" id="ARBA00023136"/>
    </source>
</evidence>
<dbReference type="AlphaFoldDB" id="A0A915E133"/>
<evidence type="ECO:0000313" key="8">
    <source>
        <dbReference type="WBParaSite" id="jg2583"/>
    </source>
</evidence>
<dbReference type="InterPro" id="IPR051068">
    <property type="entry name" value="MFS_Domain-Containing_Protein"/>
</dbReference>
<accession>A0A915E133</accession>
<dbReference type="Pfam" id="PF07690">
    <property type="entry name" value="MFS_1"/>
    <property type="match status" value="1"/>
</dbReference>
<dbReference type="PANTHER" id="PTHR23510">
    <property type="entry name" value="INNER MEMBRANE TRANSPORT PROTEIN YAJR"/>
    <property type="match status" value="1"/>
</dbReference>
<reference evidence="8" key="1">
    <citation type="submission" date="2022-11" db="UniProtKB">
        <authorList>
            <consortium name="WormBaseParasite"/>
        </authorList>
    </citation>
    <scope>IDENTIFICATION</scope>
</reference>
<feature type="transmembrane region" description="Helical" evidence="6">
    <location>
        <begin position="115"/>
        <end position="136"/>
    </location>
</feature>
<sequence>MENFINFRVSTILSLAALIAFHTMTYSWPFIPGNVVTFNYTSHWALDKMDGPDEPVGCNTDKFQWCDSLSPVNVYLYYAAYVLVIGLAFPTLNIAMTTLFSKIIGPRWQGTQQGLLQVAGGIARMVGPILISILYTSYGPTMAWNMEIAVITFTLFLWFVFYHRMVPLKSSARAFFNITSAPTTLTQRAFRQSKAQPKSDKITKKSFLLTWPIFIQHSSSMKGTR</sequence>
<dbReference type="Proteomes" id="UP000887574">
    <property type="component" value="Unplaced"/>
</dbReference>
<dbReference type="InterPro" id="IPR036259">
    <property type="entry name" value="MFS_trans_sf"/>
</dbReference>
<evidence type="ECO:0000256" key="4">
    <source>
        <dbReference type="ARBA" id="ARBA00022989"/>
    </source>
</evidence>
<keyword evidence="7" id="KW-1185">Reference proteome</keyword>
<feature type="transmembrane region" description="Helical" evidence="6">
    <location>
        <begin position="142"/>
        <end position="161"/>
    </location>
</feature>
<name>A0A915E133_9BILA</name>
<evidence type="ECO:0000313" key="7">
    <source>
        <dbReference type="Proteomes" id="UP000887574"/>
    </source>
</evidence>
<dbReference type="GO" id="GO:0012505">
    <property type="term" value="C:endomembrane system"/>
    <property type="evidence" value="ECO:0007669"/>
    <property type="project" value="UniProtKB-SubCell"/>
</dbReference>
<feature type="transmembrane region" description="Helical" evidence="6">
    <location>
        <begin position="75"/>
        <end position="95"/>
    </location>
</feature>
<dbReference type="InterPro" id="IPR011701">
    <property type="entry name" value="MFS"/>
</dbReference>
<keyword evidence="5 6" id="KW-0472">Membrane</keyword>
<evidence type="ECO:0000256" key="2">
    <source>
        <dbReference type="ARBA" id="ARBA00022448"/>
    </source>
</evidence>
<dbReference type="GO" id="GO:0022857">
    <property type="term" value="F:transmembrane transporter activity"/>
    <property type="evidence" value="ECO:0007669"/>
    <property type="project" value="InterPro"/>
</dbReference>
<keyword evidence="2" id="KW-0813">Transport</keyword>
<evidence type="ECO:0000256" key="3">
    <source>
        <dbReference type="ARBA" id="ARBA00022692"/>
    </source>
</evidence>
<proteinExistence type="predicted"/>
<dbReference type="WBParaSite" id="jg2583">
    <property type="protein sequence ID" value="jg2583"/>
    <property type="gene ID" value="jg2583"/>
</dbReference>
<protein>
    <submittedName>
        <fullName evidence="8">Uncharacterized protein</fullName>
    </submittedName>
</protein>
<evidence type="ECO:0000256" key="6">
    <source>
        <dbReference type="SAM" id="Phobius"/>
    </source>
</evidence>
<dbReference type="Gene3D" id="1.20.1250.20">
    <property type="entry name" value="MFS general substrate transporter like domains"/>
    <property type="match status" value="1"/>
</dbReference>
<organism evidence="7 8">
    <name type="scientific">Ditylenchus dipsaci</name>
    <dbReference type="NCBI Taxonomy" id="166011"/>
    <lineage>
        <taxon>Eukaryota</taxon>
        <taxon>Metazoa</taxon>
        <taxon>Ecdysozoa</taxon>
        <taxon>Nematoda</taxon>
        <taxon>Chromadorea</taxon>
        <taxon>Rhabditida</taxon>
        <taxon>Tylenchina</taxon>
        <taxon>Tylenchomorpha</taxon>
        <taxon>Sphaerularioidea</taxon>
        <taxon>Anguinidae</taxon>
        <taxon>Anguininae</taxon>
        <taxon>Ditylenchus</taxon>
    </lineage>
</organism>
<feature type="transmembrane region" description="Helical" evidence="6">
    <location>
        <begin position="12"/>
        <end position="31"/>
    </location>
</feature>
<comment type="subcellular location">
    <subcellularLocation>
        <location evidence="1">Endomembrane system</location>
        <topology evidence="1">Multi-pass membrane protein</topology>
    </subcellularLocation>
</comment>
<keyword evidence="4 6" id="KW-1133">Transmembrane helix</keyword>
<dbReference type="SUPFAM" id="SSF103473">
    <property type="entry name" value="MFS general substrate transporter"/>
    <property type="match status" value="1"/>
</dbReference>
<keyword evidence="3 6" id="KW-0812">Transmembrane</keyword>
<dbReference type="PANTHER" id="PTHR23510:SF3">
    <property type="entry name" value="MAJOR FACILITATOR SUPERFAMILY DOMAIN-CONTAINING PROTEIN 8"/>
    <property type="match status" value="1"/>
</dbReference>
<evidence type="ECO:0000256" key="1">
    <source>
        <dbReference type="ARBA" id="ARBA00004127"/>
    </source>
</evidence>
<dbReference type="GO" id="GO:0005765">
    <property type="term" value="C:lysosomal membrane"/>
    <property type="evidence" value="ECO:0007669"/>
    <property type="project" value="TreeGrafter"/>
</dbReference>